<dbReference type="InterPro" id="IPR003609">
    <property type="entry name" value="Pan_app"/>
</dbReference>
<dbReference type="InterPro" id="IPR011009">
    <property type="entry name" value="Kinase-like_dom_sf"/>
</dbReference>
<keyword evidence="4" id="KW-1133">Transmembrane helix</keyword>
<evidence type="ECO:0000259" key="6">
    <source>
        <dbReference type="PROSITE" id="PS50927"/>
    </source>
</evidence>
<feature type="domain" description="Apple" evidence="7">
    <location>
        <begin position="361"/>
        <end position="444"/>
    </location>
</feature>
<dbReference type="AlphaFoldDB" id="A0A835Q0M2"/>
<dbReference type="PROSITE" id="PS50948">
    <property type="entry name" value="PAN"/>
    <property type="match status" value="1"/>
</dbReference>
<evidence type="ECO:0000256" key="2">
    <source>
        <dbReference type="ARBA" id="ARBA00022734"/>
    </source>
</evidence>
<organism evidence="8 9">
    <name type="scientific">Vanilla planifolia</name>
    <name type="common">Vanilla</name>
    <dbReference type="NCBI Taxonomy" id="51239"/>
    <lineage>
        <taxon>Eukaryota</taxon>
        <taxon>Viridiplantae</taxon>
        <taxon>Streptophyta</taxon>
        <taxon>Embryophyta</taxon>
        <taxon>Tracheophyta</taxon>
        <taxon>Spermatophyta</taxon>
        <taxon>Magnoliopsida</taxon>
        <taxon>Liliopsida</taxon>
        <taxon>Asparagales</taxon>
        <taxon>Orchidaceae</taxon>
        <taxon>Vanilloideae</taxon>
        <taxon>Vanilleae</taxon>
        <taxon>Vanilla</taxon>
    </lineage>
</organism>
<evidence type="ECO:0000259" key="7">
    <source>
        <dbReference type="PROSITE" id="PS50948"/>
    </source>
</evidence>
<dbReference type="PROSITE" id="PS00107">
    <property type="entry name" value="PROTEIN_KINASE_ATP"/>
    <property type="match status" value="1"/>
</dbReference>
<dbReference type="EMBL" id="JADCNL010000010">
    <property type="protein sequence ID" value="KAG0464000.1"/>
    <property type="molecule type" value="Genomic_DNA"/>
</dbReference>
<feature type="chain" id="PRO_5032377104" evidence="5">
    <location>
        <begin position="21"/>
        <end position="629"/>
    </location>
</feature>
<name>A0A835Q0M2_VANPL</name>
<dbReference type="SMART" id="SM00108">
    <property type="entry name" value="B_lectin"/>
    <property type="match status" value="1"/>
</dbReference>
<feature type="domain" description="Bulb-type lectin" evidence="6">
    <location>
        <begin position="58"/>
        <end position="175"/>
    </location>
</feature>
<proteinExistence type="predicted"/>
<keyword evidence="4" id="KW-0472">Membrane</keyword>
<dbReference type="SUPFAM" id="SSF51110">
    <property type="entry name" value="alpha-D-mannose-specific plant lectins"/>
    <property type="match status" value="1"/>
</dbReference>
<protein>
    <submittedName>
        <fullName evidence="8">Uncharacterized protein</fullName>
    </submittedName>
</protein>
<dbReference type="CDD" id="cd00028">
    <property type="entry name" value="B_lectin"/>
    <property type="match status" value="1"/>
</dbReference>
<feature type="binding site" evidence="3">
    <location>
        <position position="565"/>
    </location>
    <ligand>
        <name>ATP</name>
        <dbReference type="ChEBI" id="CHEBI:30616"/>
    </ligand>
</feature>
<feature type="signal peptide" evidence="5">
    <location>
        <begin position="1"/>
        <end position="20"/>
    </location>
</feature>
<dbReference type="InterPro" id="IPR036426">
    <property type="entry name" value="Bulb-type_lectin_dom_sf"/>
</dbReference>
<gene>
    <name evidence="8" type="ORF">HPP92_020069</name>
</gene>
<keyword evidence="3" id="KW-0547">Nucleotide-binding</keyword>
<dbReference type="Pfam" id="PF08276">
    <property type="entry name" value="PAN_2"/>
    <property type="match status" value="1"/>
</dbReference>
<keyword evidence="1 5" id="KW-0732">Signal</keyword>
<dbReference type="Proteomes" id="UP000636800">
    <property type="component" value="Chromosome 10"/>
</dbReference>
<keyword evidence="4" id="KW-0812">Transmembrane</keyword>
<dbReference type="PANTHER" id="PTHR47976:SF30">
    <property type="entry name" value="RECEPTOR-LIKE SERINE_THREONINE-PROTEIN KINASE"/>
    <property type="match status" value="1"/>
</dbReference>
<dbReference type="Pfam" id="PF01453">
    <property type="entry name" value="B_lectin"/>
    <property type="match status" value="1"/>
</dbReference>
<dbReference type="InterPro" id="IPR051343">
    <property type="entry name" value="G-type_lectin_kinases/EP1-like"/>
</dbReference>
<dbReference type="GO" id="GO:0005524">
    <property type="term" value="F:ATP binding"/>
    <property type="evidence" value="ECO:0007669"/>
    <property type="project" value="UniProtKB-UniRule"/>
</dbReference>
<dbReference type="InterPro" id="IPR001480">
    <property type="entry name" value="Bulb-type_lectin_dom"/>
</dbReference>
<dbReference type="GO" id="GO:0051707">
    <property type="term" value="P:response to other organism"/>
    <property type="evidence" value="ECO:0007669"/>
    <property type="project" value="UniProtKB-ARBA"/>
</dbReference>
<feature type="transmembrane region" description="Helical" evidence="4">
    <location>
        <begin position="471"/>
        <end position="497"/>
    </location>
</feature>
<evidence type="ECO:0000313" key="8">
    <source>
        <dbReference type="EMBL" id="KAG0464000.1"/>
    </source>
</evidence>
<evidence type="ECO:0000313" key="9">
    <source>
        <dbReference type="Proteomes" id="UP000636800"/>
    </source>
</evidence>
<dbReference type="CDD" id="cd01098">
    <property type="entry name" value="PAN_AP_plant"/>
    <property type="match status" value="1"/>
</dbReference>
<dbReference type="PROSITE" id="PS50927">
    <property type="entry name" value="BULB_LECTIN"/>
    <property type="match status" value="1"/>
</dbReference>
<accession>A0A835Q0M2</accession>
<evidence type="ECO:0000256" key="5">
    <source>
        <dbReference type="SAM" id="SignalP"/>
    </source>
</evidence>
<dbReference type="Gene3D" id="2.90.10.10">
    <property type="entry name" value="Bulb-type lectin domain"/>
    <property type="match status" value="1"/>
</dbReference>
<keyword evidence="3" id="KW-0067">ATP-binding</keyword>
<dbReference type="PANTHER" id="PTHR47976">
    <property type="entry name" value="G-TYPE LECTIN S-RECEPTOR-LIKE SERINE/THREONINE-PROTEIN KINASE SD2-5"/>
    <property type="match status" value="1"/>
</dbReference>
<dbReference type="SUPFAM" id="SSF56112">
    <property type="entry name" value="Protein kinase-like (PK-like)"/>
    <property type="match status" value="1"/>
</dbReference>
<keyword evidence="2" id="KW-0430">Lectin</keyword>
<dbReference type="InterPro" id="IPR017441">
    <property type="entry name" value="Protein_kinase_ATP_BS"/>
</dbReference>
<comment type="caution">
    <text evidence="8">The sequence shown here is derived from an EMBL/GenBank/DDBJ whole genome shotgun (WGS) entry which is preliminary data.</text>
</comment>
<keyword evidence="9" id="KW-1185">Reference proteome</keyword>
<evidence type="ECO:0000256" key="1">
    <source>
        <dbReference type="ARBA" id="ARBA00022729"/>
    </source>
</evidence>
<evidence type="ECO:0000256" key="3">
    <source>
        <dbReference type="PROSITE-ProRule" id="PRU10141"/>
    </source>
</evidence>
<reference evidence="8 9" key="1">
    <citation type="journal article" date="2020" name="Nat. Food">
        <title>A phased Vanilla planifolia genome enables genetic improvement of flavour and production.</title>
        <authorList>
            <person name="Hasing T."/>
            <person name="Tang H."/>
            <person name="Brym M."/>
            <person name="Khazi F."/>
            <person name="Huang T."/>
            <person name="Chambers A.H."/>
        </authorList>
    </citation>
    <scope>NUCLEOTIDE SEQUENCE [LARGE SCALE GENOMIC DNA]</scope>
    <source>
        <tissue evidence="8">Leaf</tissue>
    </source>
</reference>
<sequence length="629" mass="68633">MLHLSVFVFLAAFHYHLGHAEFHFDYPTASLSTTWINNPALTPNMADYIHGEKVRILLLRGGGGPRFACGFYCFPPCHGFLFSVFVVNTSSLSELSGDLNDSPPVIWSANRDHLVGENATLRLTADGDLILRDSDGSSVWSTVTANRSVSNITLTHSGNLILVNRRNQSVWSSFEHPTDTLVSGQGLLVGQSLTSNYTASNSTRIRYSMSLRLQSVFAYIDSNPPQAYSKLSLKNLNPKAIRHGRNLTLNSGHLYWPDGVRTDFGGYGIWVVQFMRLEFDGRLRIYGIGPNSIPGVTVLLDYTNFDLDFCDYPMVCGQYGVCSDGQCSCPKNASDGDDSFFRPISWGLLNPGCAPVNPISCESSINHQLLPLGNVSYFNYVDDDAAALRETDEERCKHTCLTNCSCKAALFRYTGNASIGDCYLPTELFSLKNNTSTSAYGSSAYIKVQRGSSAQEAASSSPTGPFSGKRLAMVVPIALVAIVGGLLFLSMVIWVILKRNRNRTRPEMVDWDRSDQIGKVASLTRFSFEEVHLATEGFRIKLGQGGFGAVFAGTLGDGTKVAVKKLEGAGQGKRSSWLKSKLLEVSTTSTSFSSSASAQKDHIVSWFTSTCPMAHSITGSSKQKGRNAL</sequence>
<dbReference type="Gene3D" id="3.30.200.20">
    <property type="entry name" value="Phosphorylase Kinase, domain 1"/>
    <property type="match status" value="1"/>
</dbReference>
<evidence type="ECO:0000256" key="4">
    <source>
        <dbReference type="SAM" id="Phobius"/>
    </source>
</evidence>